<reference evidence="1 2" key="1">
    <citation type="journal article" date="2019" name="Int. J. Syst. Evol. Microbiol.">
        <title>The Global Catalogue of Microorganisms (GCM) 10K type strain sequencing project: providing services to taxonomists for standard genome sequencing and annotation.</title>
        <authorList>
            <consortium name="The Broad Institute Genomics Platform"/>
            <consortium name="The Broad Institute Genome Sequencing Center for Infectious Disease"/>
            <person name="Wu L."/>
            <person name="Ma J."/>
        </authorList>
    </citation>
    <scope>NUCLEOTIDE SEQUENCE [LARGE SCALE GENOMIC DNA]</scope>
    <source>
        <strain evidence="1 2">CGMCC 1.3239</strain>
    </source>
</reference>
<comment type="caution">
    <text evidence="1">The sequence shown here is derived from an EMBL/GenBank/DDBJ whole genome shotgun (WGS) entry which is preliminary data.</text>
</comment>
<sequence>MNQIARATLFNRGDIMAISNDNDPEPTTTAVVTIRIPCGADSDLVTDAEERLSRPDDIDTGTVDEMRGIAPNLSATTITVGITIRWTTTMTDSQVRRRIVEVPGLESIKRIG</sequence>
<evidence type="ECO:0008006" key="3">
    <source>
        <dbReference type="Google" id="ProtNLM"/>
    </source>
</evidence>
<evidence type="ECO:0000313" key="1">
    <source>
        <dbReference type="EMBL" id="MFC6753650.1"/>
    </source>
</evidence>
<protein>
    <recommendedName>
        <fullName evidence="3">KEOPS complex Pcc1-like subunit</fullName>
    </recommendedName>
</protein>
<name>A0ABD5SAT0_9EURY</name>
<gene>
    <name evidence="1" type="ORF">ACFQEU_09255</name>
</gene>
<evidence type="ECO:0000313" key="2">
    <source>
        <dbReference type="Proteomes" id="UP001596442"/>
    </source>
</evidence>
<dbReference type="Proteomes" id="UP001596442">
    <property type="component" value="Unassembled WGS sequence"/>
</dbReference>
<dbReference type="RefSeq" id="WP_379781453.1">
    <property type="nucleotide sequence ID" value="NZ_JBHSWW010000123.1"/>
</dbReference>
<keyword evidence="2" id="KW-1185">Reference proteome</keyword>
<organism evidence="1 2">
    <name type="scientific">Halorubrum tibetense</name>
    <dbReference type="NCBI Taxonomy" id="175631"/>
    <lineage>
        <taxon>Archaea</taxon>
        <taxon>Methanobacteriati</taxon>
        <taxon>Methanobacteriota</taxon>
        <taxon>Stenosarchaea group</taxon>
        <taxon>Halobacteria</taxon>
        <taxon>Halobacteriales</taxon>
        <taxon>Haloferacaceae</taxon>
        <taxon>Halorubrum</taxon>
    </lineage>
</organism>
<accession>A0ABD5SAT0</accession>
<dbReference type="EMBL" id="JBHSWW010000123">
    <property type="protein sequence ID" value="MFC6753650.1"/>
    <property type="molecule type" value="Genomic_DNA"/>
</dbReference>
<proteinExistence type="predicted"/>
<dbReference type="AlphaFoldDB" id="A0ABD5SAT0"/>